<evidence type="ECO:0000256" key="7">
    <source>
        <dbReference type="ARBA" id="ARBA00023136"/>
    </source>
</evidence>
<dbReference type="InterPro" id="IPR037294">
    <property type="entry name" value="ABC_BtuC-like"/>
</dbReference>
<feature type="transmembrane region" description="Helical" evidence="8">
    <location>
        <begin position="248"/>
        <end position="278"/>
    </location>
</feature>
<evidence type="ECO:0000256" key="3">
    <source>
        <dbReference type="ARBA" id="ARBA00022448"/>
    </source>
</evidence>
<evidence type="ECO:0000256" key="8">
    <source>
        <dbReference type="SAM" id="Phobius"/>
    </source>
</evidence>
<keyword evidence="6 8" id="KW-1133">Transmembrane helix</keyword>
<dbReference type="CDD" id="cd06550">
    <property type="entry name" value="TM_ABC_iron-siderophores_like"/>
    <property type="match status" value="1"/>
</dbReference>
<accession>A0A1M6VEF3</accession>
<dbReference type="Proteomes" id="UP000184363">
    <property type="component" value="Unassembled WGS sequence"/>
</dbReference>
<evidence type="ECO:0000313" key="10">
    <source>
        <dbReference type="Proteomes" id="UP000184363"/>
    </source>
</evidence>
<dbReference type="PANTHER" id="PTHR30472">
    <property type="entry name" value="FERRIC ENTEROBACTIN TRANSPORT SYSTEM PERMEASE PROTEIN"/>
    <property type="match status" value="1"/>
</dbReference>
<evidence type="ECO:0000256" key="4">
    <source>
        <dbReference type="ARBA" id="ARBA00022475"/>
    </source>
</evidence>
<comment type="subcellular location">
    <subcellularLocation>
        <location evidence="1">Cell membrane</location>
        <topology evidence="1">Multi-pass membrane protein</topology>
    </subcellularLocation>
</comment>
<evidence type="ECO:0000256" key="5">
    <source>
        <dbReference type="ARBA" id="ARBA00022692"/>
    </source>
</evidence>
<protein>
    <submittedName>
        <fullName evidence="9">Iron complex transport system permease protein</fullName>
    </submittedName>
</protein>
<evidence type="ECO:0000256" key="6">
    <source>
        <dbReference type="ARBA" id="ARBA00022989"/>
    </source>
</evidence>
<dbReference type="SUPFAM" id="SSF81345">
    <property type="entry name" value="ABC transporter involved in vitamin B12 uptake, BtuC"/>
    <property type="match status" value="1"/>
</dbReference>
<sequence>MTPRRAWLLPVLGAVAGLLLVPAVALGPISIPFGDTIAVLVGGEPSDPRWTVLIGTVRLSRAITAVLAGAALGVAGLTMQTLFRNPLADPYILGVSSGASLGVALFLATTTAAAFGATFGTGLVGLGRVGAVGAAAAGAFLVLAIVLALSRWVRSAVTLLIVGVMVGAVTSAVVSLVLVWTDPRIAQQYVVWGLGSFDATSGRDLQIFAPIVLAGLLVAGALGKPLNALLLGQGYATSMGVEVRRTRLVVMVAAGLLAGGVTAFCGPVAFIGIAIPHLARLLVGTSDHRLLLPATALVGAITALLCAIASHPPGTETVIPLNVMTSLVGAPVVIAVLLRARRSEVVT</sequence>
<dbReference type="PANTHER" id="PTHR30472:SF41">
    <property type="entry name" value="TRANSPORT SYSTEM PERMEASE PROTEIN"/>
    <property type="match status" value="1"/>
</dbReference>
<feature type="transmembrane region" description="Helical" evidence="8">
    <location>
        <begin position="59"/>
        <end position="79"/>
    </location>
</feature>
<keyword evidence="4" id="KW-1003">Cell membrane</keyword>
<keyword evidence="7 8" id="KW-0472">Membrane</keyword>
<dbReference type="GO" id="GO:0022857">
    <property type="term" value="F:transmembrane transporter activity"/>
    <property type="evidence" value="ECO:0007669"/>
    <property type="project" value="InterPro"/>
</dbReference>
<feature type="transmembrane region" description="Helical" evidence="8">
    <location>
        <begin position="290"/>
        <end position="309"/>
    </location>
</feature>
<dbReference type="GO" id="GO:0005886">
    <property type="term" value="C:plasma membrane"/>
    <property type="evidence" value="ECO:0007669"/>
    <property type="project" value="UniProtKB-SubCell"/>
</dbReference>
<gene>
    <name evidence="9" type="ORF">SAMN05443637_11276</name>
</gene>
<evidence type="ECO:0000256" key="1">
    <source>
        <dbReference type="ARBA" id="ARBA00004651"/>
    </source>
</evidence>
<dbReference type="Pfam" id="PF01032">
    <property type="entry name" value="FecCD"/>
    <property type="match status" value="1"/>
</dbReference>
<feature type="transmembrane region" description="Helical" evidence="8">
    <location>
        <begin position="321"/>
        <end position="340"/>
    </location>
</feature>
<feature type="transmembrane region" description="Helical" evidence="8">
    <location>
        <begin position="207"/>
        <end position="227"/>
    </location>
</feature>
<proteinExistence type="inferred from homology"/>
<feature type="transmembrane region" description="Helical" evidence="8">
    <location>
        <begin position="129"/>
        <end position="149"/>
    </location>
</feature>
<dbReference type="OrthoDB" id="9782305at2"/>
<feature type="transmembrane region" description="Helical" evidence="8">
    <location>
        <begin position="156"/>
        <end position="180"/>
    </location>
</feature>
<dbReference type="GO" id="GO:0033214">
    <property type="term" value="P:siderophore-iron import into cell"/>
    <property type="evidence" value="ECO:0007669"/>
    <property type="project" value="TreeGrafter"/>
</dbReference>
<organism evidence="9 10">
    <name type="scientific">Pseudonocardia thermophila</name>
    <dbReference type="NCBI Taxonomy" id="1848"/>
    <lineage>
        <taxon>Bacteria</taxon>
        <taxon>Bacillati</taxon>
        <taxon>Actinomycetota</taxon>
        <taxon>Actinomycetes</taxon>
        <taxon>Pseudonocardiales</taxon>
        <taxon>Pseudonocardiaceae</taxon>
        <taxon>Pseudonocardia</taxon>
    </lineage>
</organism>
<dbReference type="RefSeq" id="WP_084755196.1">
    <property type="nucleotide sequence ID" value="NZ_CALGVN010000021.1"/>
</dbReference>
<comment type="similarity">
    <text evidence="2">Belongs to the binding-protein-dependent transport system permease family. FecCD subfamily.</text>
</comment>
<name>A0A1M6VEF3_PSETH</name>
<dbReference type="InterPro" id="IPR000522">
    <property type="entry name" value="ABC_transptr_permease_BtuC"/>
</dbReference>
<evidence type="ECO:0000256" key="2">
    <source>
        <dbReference type="ARBA" id="ARBA00007935"/>
    </source>
</evidence>
<reference evidence="9 10" key="1">
    <citation type="submission" date="2016-11" db="EMBL/GenBank/DDBJ databases">
        <authorList>
            <person name="Jaros S."/>
            <person name="Januszkiewicz K."/>
            <person name="Wedrychowicz H."/>
        </authorList>
    </citation>
    <scope>NUCLEOTIDE SEQUENCE [LARGE SCALE GENOMIC DNA]</scope>
    <source>
        <strain evidence="9 10">DSM 43832</strain>
    </source>
</reference>
<feature type="transmembrane region" description="Helical" evidence="8">
    <location>
        <begin position="91"/>
        <end position="117"/>
    </location>
</feature>
<evidence type="ECO:0000313" key="9">
    <source>
        <dbReference type="EMBL" id="SHK79829.1"/>
    </source>
</evidence>
<keyword evidence="10" id="KW-1185">Reference proteome</keyword>
<dbReference type="AlphaFoldDB" id="A0A1M6VEF3"/>
<dbReference type="Gene3D" id="1.10.3470.10">
    <property type="entry name" value="ABC transporter involved in vitamin B12 uptake, BtuC"/>
    <property type="match status" value="1"/>
</dbReference>
<dbReference type="STRING" id="1848.SAMN05443637_11276"/>
<keyword evidence="3" id="KW-0813">Transport</keyword>
<dbReference type="EMBL" id="FRAP01000012">
    <property type="protein sequence ID" value="SHK79829.1"/>
    <property type="molecule type" value="Genomic_DNA"/>
</dbReference>
<keyword evidence="5 8" id="KW-0812">Transmembrane</keyword>